<dbReference type="EMBL" id="CDOE01000009">
    <property type="protein sequence ID" value="CEN32777.1"/>
    <property type="molecule type" value="Genomic_DNA"/>
</dbReference>
<accession>A0A0B7H4F1</accession>
<protein>
    <submittedName>
        <fullName evidence="1">Uncharacterized protein</fullName>
    </submittedName>
</protein>
<dbReference type="Proteomes" id="UP000044026">
    <property type="component" value="Unassembled WGS sequence"/>
</dbReference>
<gene>
    <name evidence="1" type="ORF">CCAN12_170005</name>
</gene>
<sequence length="143" mass="16445">MQNYFSIILAILMFQGYNPSQNQEVSVSLRKINDMQGDLHIVNHLKEDIVVNKFMLSVNVLIFELQTDTGYIKKISGTPPPIPPSNLEVYDVVLKQNQAITISLRFPSSKNKDKTKVKLRAKIPYKTKICQNEKIAYSDWIFL</sequence>
<dbReference type="RefSeq" id="WP_041998444.1">
    <property type="nucleotide sequence ID" value="NZ_CP022382.1"/>
</dbReference>
<reference evidence="1 2" key="1">
    <citation type="submission" date="2015-01" db="EMBL/GenBank/DDBJ databases">
        <authorList>
            <person name="Xiang T."/>
            <person name="Song Y."/>
            <person name="Huang L."/>
            <person name="Wang B."/>
            <person name="Wu P."/>
        </authorList>
    </citation>
    <scope>NUCLEOTIDE SEQUENCE [LARGE SCALE GENOMIC DNA]</scope>
    <source>
        <strain evidence="1 2">Cc12</strain>
    </source>
</reference>
<dbReference type="AlphaFoldDB" id="A0A0B7H4F1"/>
<evidence type="ECO:0000313" key="2">
    <source>
        <dbReference type="Proteomes" id="UP000044026"/>
    </source>
</evidence>
<evidence type="ECO:0000313" key="1">
    <source>
        <dbReference type="EMBL" id="CEN32777.1"/>
    </source>
</evidence>
<organism evidence="1 2">
    <name type="scientific">Capnocytophaga canimorsus</name>
    <dbReference type="NCBI Taxonomy" id="28188"/>
    <lineage>
        <taxon>Bacteria</taxon>
        <taxon>Pseudomonadati</taxon>
        <taxon>Bacteroidota</taxon>
        <taxon>Flavobacteriia</taxon>
        <taxon>Flavobacteriales</taxon>
        <taxon>Flavobacteriaceae</taxon>
        <taxon>Capnocytophaga</taxon>
    </lineage>
</organism>
<proteinExistence type="predicted"/>
<name>A0A0B7H4F1_9FLAO</name>
<dbReference type="GeneID" id="69579875"/>